<keyword evidence="9" id="KW-1185">Reference proteome</keyword>
<dbReference type="PROSITE" id="PS50885">
    <property type="entry name" value="HAMP"/>
    <property type="match status" value="1"/>
</dbReference>
<dbReference type="InterPro" id="IPR051310">
    <property type="entry name" value="MCP_chemotaxis"/>
</dbReference>
<dbReference type="CDD" id="cd19411">
    <property type="entry name" value="MCP2201-like_sensor"/>
    <property type="match status" value="1"/>
</dbReference>
<keyword evidence="5" id="KW-1133">Transmembrane helix</keyword>
<dbReference type="SUPFAM" id="SSF58104">
    <property type="entry name" value="Methyl-accepting chemotaxis protein (MCP) signaling domain"/>
    <property type="match status" value="1"/>
</dbReference>
<evidence type="ECO:0000313" key="8">
    <source>
        <dbReference type="EMBL" id="MCV2369993.1"/>
    </source>
</evidence>
<dbReference type="RefSeq" id="WP_263572581.1">
    <property type="nucleotide sequence ID" value="NZ_JAJIRN010000008.1"/>
</dbReference>
<dbReference type="SMART" id="SM00304">
    <property type="entry name" value="HAMP"/>
    <property type="match status" value="1"/>
</dbReference>
<reference evidence="8 9" key="1">
    <citation type="submission" date="2021-11" db="EMBL/GenBank/DDBJ databases">
        <authorList>
            <person name="Liang Q."/>
            <person name="Mou H."/>
            <person name="Liu Z."/>
        </authorList>
    </citation>
    <scope>NUCLEOTIDE SEQUENCE [LARGE SCALE GENOMIC DNA]</scope>
    <source>
        <strain evidence="8 9">CHU3</strain>
    </source>
</reference>
<keyword evidence="5" id="KW-0472">Membrane</keyword>
<evidence type="ECO:0000313" key="9">
    <source>
        <dbReference type="Proteomes" id="UP001209701"/>
    </source>
</evidence>
<feature type="coiled-coil region" evidence="4">
    <location>
        <begin position="470"/>
        <end position="497"/>
    </location>
</feature>
<evidence type="ECO:0000256" key="2">
    <source>
        <dbReference type="ARBA" id="ARBA00029447"/>
    </source>
</evidence>
<dbReference type="Pfam" id="PF12729">
    <property type="entry name" value="4HB_MCP_1"/>
    <property type="match status" value="1"/>
</dbReference>
<proteinExistence type="inferred from homology"/>
<accession>A0ABT2YIV1</accession>
<dbReference type="Proteomes" id="UP001209701">
    <property type="component" value="Unassembled WGS sequence"/>
</dbReference>
<keyword evidence="5" id="KW-0812">Transmembrane</keyword>
<evidence type="ECO:0000259" key="7">
    <source>
        <dbReference type="PROSITE" id="PS50885"/>
    </source>
</evidence>
<protein>
    <submittedName>
        <fullName evidence="8">Methyl-accepting chemotaxis protein</fullName>
    </submittedName>
</protein>
<feature type="domain" description="Methyl-accepting transducer" evidence="6">
    <location>
        <begin position="270"/>
        <end position="499"/>
    </location>
</feature>
<dbReference type="InterPro" id="IPR047347">
    <property type="entry name" value="YvaQ-like_sensor"/>
</dbReference>
<dbReference type="InterPro" id="IPR004090">
    <property type="entry name" value="Chemotax_Me-accpt_rcpt"/>
</dbReference>
<dbReference type="InterPro" id="IPR004089">
    <property type="entry name" value="MCPsignal_dom"/>
</dbReference>
<evidence type="ECO:0000256" key="4">
    <source>
        <dbReference type="SAM" id="Coils"/>
    </source>
</evidence>
<dbReference type="InterPro" id="IPR003660">
    <property type="entry name" value="HAMP_dom"/>
</dbReference>
<feature type="domain" description="HAMP" evidence="7">
    <location>
        <begin position="213"/>
        <end position="265"/>
    </location>
</feature>
<dbReference type="PRINTS" id="PR00260">
    <property type="entry name" value="CHEMTRNSDUCR"/>
</dbReference>
<feature type="transmembrane region" description="Helical" evidence="5">
    <location>
        <begin position="12"/>
        <end position="33"/>
    </location>
</feature>
<dbReference type="Gene3D" id="1.10.287.950">
    <property type="entry name" value="Methyl-accepting chemotaxis protein"/>
    <property type="match status" value="1"/>
</dbReference>
<dbReference type="Pfam" id="PF00672">
    <property type="entry name" value="HAMP"/>
    <property type="match status" value="1"/>
</dbReference>
<dbReference type="PANTHER" id="PTHR43531:SF14">
    <property type="entry name" value="METHYL-ACCEPTING CHEMOTAXIS PROTEIN I-RELATED"/>
    <property type="match status" value="1"/>
</dbReference>
<dbReference type="SMART" id="SM00283">
    <property type="entry name" value="MA"/>
    <property type="match status" value="1"/>
</dbReference>
<dbReference type="EMBL" id="JAJIRN010000008">
    <property type="protein sequence ID" value="MCV2369993.1"/>
    <property type="molecule type" value="Genomic_DNA"/>
</dbReference>
<keyword evidence="1" id="KW-0488">Methylation</keyword>
<feature type="coiled-coil region" evidence="4">
    <location>
        <begin position="289"/>
        <end position="316"/>
    </location>
</feature>
<gene>
    <name evidence="8" type="ORF">LNV07_18070</name>
</gene>
<name>A0ABT2YIV1_9BURK</name>
<keyword evidence="3" id="KW-0807">Transducer</keyword>
<evidence type="ECO:0000256" key="5">
    <source>
        <dbReference type="SAM" id="Phobius"/>
    </source>
</evidence>
<evidence type="ECO:0000256" key="3">
    <source>
        <dbReference type="PROSITE-ProRule" id="PRU00284"/>
    </source>
</evidence>
<comment type="caution">
    <text evidence="8">The sequence shown here is derived from an EMBL/GenBank/DDBJ whole genome shotgun (WGS) entry which is preliminary data.</text>
</comment>
<dbReference type="CDD" id="cd06225">
    <property type="entry name" value="HAMP"/>
    <property type="match status" value="1"/>
</dbReference>
<evidence type="ECO:0000256" key="1">
    <source>
        <dbReference type="ARBA" id="ARBA00022481"/>
    </source>
</evidence>
<dbReference type="PROSITE" id="PS50111">
    <property type="entry name" value="CHEMOTAXIS_TRANSDUC_2"/>
    <property type="match status" value="1"/>
</dbReference>
<comment type="similarity">
    <text evidence="2">Belongs to the methyl-accepting chemotaxis (MCP) protein family.</text>
</comment>
<dbReference type="Pfam" id="PF00015">
    <property type="entry name" value="MCPsignal"/>
    <property type="match status" value="1"/>
</dbReference>
<dbReference type="CDD" id="cd11386">
    <property type="entry name" value="MCP_signal"/>
    <property type="match status" value="1"/>
</dbReference>
<dbReference type="InterPro" id="IPR024478">
    <property type="entry name" value="HlyB_4HB_MCP"/>
</dbReference>
<evidence type="ECO:0000259" key="6">
    <source>
        <dbReference type="PROSITE" id="PS50111"/>
    </source>
</evidence>
<keyword evidence="4" id="KW-0175">Coiled coil</keyword>
<dbReference type="PANTHER" id="PTHR43531">
    <property type="entry name" value="PROTEIN ICFG"/>
    <property type="match status" value="1"/>
</dbReference>
<feature type="transmembrane region" description="Helical" evidence="5">
    <location>
        <begin position="188"/>
        <end position="211"/>
    </location>
</feature>
<sequence>MNALSNLKIGTRLTLGFGLMGALIAAVATVGIIGNNRSEAAIHEIVNDNMHGLGLVNEMSESVHIVSRVTRSLILLSDKTLLEEEAKKIDAARTKYAHASAEMEKMDASAEEKALQAKVREAAEVARPLNSQVMALARADQDEQARELLLGKASPATKIWQDRMDDLLAFQEHETAGDAAAAFAQAAFVARVMLGAVAAALCLAGLLGWLITRSIVRPIMRAVQVAQTVAAGDLSSVIEVTGRDEVAQLLQALEDMNISLLNVVSEVRDGSESIATASAQIASGNHDLSQRTEEQAANLEETAASMEQLTATVRNNADTAAQANRVAIAATTVAQQGGLVIGNVVRTMDEINTSSKKIVDIIGVMDTISFQTNILALNAAVEAARAGEQGRGFAVVAAEVRALAQRSAASAKEIKQLIATSVEKVEAGTQLVASAGSTMTEIVMQVGRVNDLIAEISASTVEQTSGIGQINEAVVQLDQVTQQNAALVEEAAAAAQSMSQQAGNLVQTVGVFKLPADAANVRYIPELPASRRPGSPAQLARKTLVKAAQSAAKPSQPAARSKVVAGASETAAEGWSQF</sequence>
<organism evidence="8 9">
    <name type="scientific">Roseateles oligotrophus</name>
    <dbReference type="NCBI Taxonomy" id="1769250"/>
    <lineage>
        <taxon>Bacteria</taxon>
        <taxon>Pseudomonadati</taxon>
        <taxon>Pseudomonadota</taxon>
        <taxon>Betaproteobacteria</taxon>
        <taxon>Burkholderiales</taxon>
        <taxon>Sphaerotilaceae</taxon>
        <taxon>Roseateles</taxon>
    </lineage>
</organism>